<evidence type="ECO:0000256" key="7">
    <source>
        <dbReference type="ARBA" id="ARBA00022801"/>
    </source>
</evidence>
<evidence type="ECO:0000259" key="19">
    <source>
        <dbReference type="SMART" id="SM00485"/>
    </source>
</evidence>
<dbReference type="PANTHER" id="PTHR11081">
    <property type="entry name" value="FLAP ENDONUCLEASE FAMILY MEMBER"/>
    <property type="match status" value="1"/>
</dbReference>
<evidence type="ECO:0000256" key="4">
    <source>
        <dbReference type="ARBA" id="ARBA00022723"/>
    </source>
</evidence>
<dbReference type="InterPro" id="IPR006084">
    <property type="entry name" value="XPG/Rad2"/>
</dbReference>
<comment type="subcellular location">
    <subcellularLocation>
        <location evidence="2">Nucleus</location>
    </subcellularLocation>
</comment>
<feature type="domain" description="XPG N-terminal" evidence="19">
    <location>
        <begin position="1"/>
        <end position="95"/>
    </location>
</feature>
<evidence type="ECO:0000259" key="18">
    <source>
        <dbReference type="SMART" id="SM00484"/>
    </source>
</evidence>
<dbReference type="Pfam" id="PF00867">
    <property type="entry name" value="XPG_I"/>
    <property type="match status" value="1"/>
</dbReference>
<dbReference type="OMA" id="TKHEGHQ"/>
<dbReference type="GO" id="GO:0017108">
    <property type="term" value="F:5'-flap endonuclease activity"/>
    <property type="evidence" value="ECO:0007669"/>
    <property type="project" value="UniProtKB-ARBA"/>
</dbReference>
<reference evidence="20 21" key="1">
    <citation type="journal article" date="2015" name="Nat. Commun.">
        <title>Lucilia cuprina genome unlocks parasitic fly biology to underpin future interventions.</title>
        <authorList>
            <person name="Anstead C.A."/>
            <person name="Korhonen P.K."/>
            <person name="Young N.D."/>
            <person name="Hall R.S."/>
            <person name="Jex A.R."/>
            <person name="Murali S.C."/>
            <person name="Hughes D.S."/>
            <person name="Lee S.F."/>
            <person name="Perry T."/>
            <person name="Stroehlein A.J."/>
            <person name="Ansell B.R."/>
            <person name="Breugelmans B."/>
            <person name="Hofmann A."/>
            <person name="Qu J."/>
            <person name="Dugan S."/>
            <person name="Lee S.L."/>
            <person name="Chao H."/>
            <person name="Dinh H."/>
            <person name="Han Y."/>
            <person name="Doddapaneni H.V."/>
            <person name="Worley K.C."/>
            <person name="Muzny D.M."/>
            <person name="Ioannidis P."/>
            <person name="Waterhouse R.M."/>
            <person name="Zdobnov E.M."/>
            <person name="James P.J."/>
            <person name="Bagnall N.H."/>
            <person name="Kotze A.C."/>
            <person name="Gibbs R.A."/>
            <person name="Richards S."/>
            <person name="Batterham P."/>
            <person name="Gasser R.B."/>
        </authorList>
    </citation>
    <scope>NUCLEOTIDE SEQUENCE [LARGE SCALE GENOMIC DNA]</scope>
    <source>
        <strain evidence="20 21">LS</strain>
        <tissue evidence="20">Full body</tissue>
    </source>
</reference>
<dbReference type="GO" id="GO:0000400">
    <property type="term" value="F:four-way junction DNA binding"/>
    <property type="evidence" value="ECO:0007669"/>
    <property type="project" value="TreeGrafter"/>
</dbReference>
<evidence type="ECO:0000256" key="9">
    <source>
        <dbReference type="ARBA" id="ARBA00022842"/>
    </source>
</evidence>
<keyword evidence="5" id="KW-0255">Endonuclease</keyword>
<dbReference type="InterPro" id="IPR006086">
    <property type="entry name" value="XPG-I_dom"/>
</dbReference>
<dbReference type="SMART" id="SM00484">
    <property type="entry name" value="XPGI"/>
    <property type="match status" value="1"/>
</dbReference>
<dbReference type="InterPro" id="IPR036279">
    <property type="entry name" value="5-3_exonuclease_C_sf"/>
</dbReference>
<dbReference type="GO" id="GO:0008821">
    <property type="term" value="F:crossover junction DNA endonuclease activity"/>
    <property type="evidence" value="ECO:0007669"/>
    <property type="project" value="UniProtKB-ARBA"/>
</dbReference>
<accession>A0A0L0CPQ2</accession>
<keyword evidence="7" id="KW-0378">Hydrolase</keyword>
<keyword evidence="8" id="KW-0269">Exonuclease</keyword>
<evidence type="ECO:0000313" key="21">
    <source>
        <dbReference type="Proteomes" id="UP000037069"/>
    </source>
</evidence>
<evidence type="ECO:0000256" key="8">
    <source>
        <dbReference type="ARBA" id="ARBA00022839"/>
    </source>
</evidence>
<feature type="region of interest" description="Disordered" evidence="17">
    <location>
        <begin position="96"/>
        <end position="118"/>
    </location>
</feature>
<dbReference type="OrthoDB" id="2959108at2759"/>
<dbReference type="InterPro" id="IPR008918">
    <property type="entry name" value="HhH2"/>
</dbReference>
<dbReference type="Proteomes" id="UP000037069">
    <property type="component" value="Unassembled WGS sequence"/>
</dbReference>
<dbReference type="GO" id="GO:0006281">
    <property type="term" value="P:DNA repair"/>
    <property type="evidence" value="ECO:0007669"/>
    <property type="project" value="UniProtKB-KW"/>
</dbReference>
<dbReference type="FunFam" id="1.10.150.20:FF:000030">
    <property type="entry name" value="Flap endonuclease GEN-like 1"/>
    <property type="match status" value="1"/>
</dbReference>
<evidence type="ECO:0000256" key="13">
    <source>
        <dbReference type="ARBA" id="ARBA00053976"/>
    </source>
</evidence>
<dbReference type="SMART" id="SM00279">
    <property type="entry name" value="HhH2"/>
    <property type="match status" value="1"/>
</dbReference>
<dbReference type="GO" id="GO:0046872">
    <property type="term" value="F:metal ion binding"/>
    <property type="evidence" value="ECO:0007669"/>
    <property type="project" value="UniProtKB-KW"/>
</dbReference>
<evidence type="ECO:0000256" key="5">
    <source>
        <dbReference type="ARBA" id="ARBA00022759"/>
    </source>
</evidence>
<keyword evidence="10" id="KW-0234">DNA repair</keyword>
<evidence type="ECO:0000313" key="20">
    <source>
        <dbReference type="EMBL" id="KNC34345.1"/>
    </source>
</evidence>
<evidence type="ECO:0000256" key="10">
    <source>
        <dbReference type="ARBA" id="ARBA00023204"/>
    </source>
</evidence>
<evidence type="ECO:0000256" key="15">
    <source>
        <dbReference type="ARBA" id="ARBA00076716"/>
    </source>
</evidence>
<dbReference type="PRINTS" id="PR00853">
    <property type="entry name" value="XPGRADSUPER"/>
</dbReference>
<name>A0A0L0CPQ2_LUCCU</name>
<dbReference type="Pfam" id="PF18704">
    <property type="entry name" value="Chromo_2"/>
    <property type="match status" value="1"/>
</dbReference>
<dbReference type="FunFam" id="3.40.50.1010:FF:000054">
    <property type="entry name" value="Flap endonuclease GEN"/>
    <property type="match status" value="1"/>
</dbReference>
<dbReference type="InterPro" id="IPR029060">
    <property type="entry name" value="PIN-like_dom_sf"/>
</dbReference>
<dbReference type="Gene3D" id="3.40.50.1010">
    <property type="entry name" value="5'-nuclease"/>
    <property type="match status" value="1"/>
</dbReference>
<dbReference type="EMBL" id="JRES01000080">
    <property type="protein sequence ID" value="KNC34345.1"/>
    <property type="molecule type" value="Genomic_DNA"/>
</dbReference>
<dbReference type="SMART" id="SM00485">
    <property type="entry name" value="XPGN"/>
    <property type="match status" value="1"/>
</dbReference>
<comment type="function">
    <text evidence="13">Endonuclease which cleaves flap structures at the junction between single-stranded DNA and double-stranded DNA. Specific for 5'-overhanging flap structures in which the 5'-upstream of the flap is completely double-stranded. Prefers the blocked-flap structures similar to those occurring at replication forks, in which the 5' single-strand overhang of the flap is double-stranded. Also possesses weak 5'- to 3'-exonuclease activity on nicked but not gapped double-stranded DNA. Does not cleave bubble-like or Holliday junction substrates.</text>
</comment>
<evidence type="ECO:0000256" key="14">
    <source>
        <dbReference type="ARBA" id="ARBA00070746"/>
    </source>
</evidence>
<dbReference type="SUPFAM" id="SSF88723">
    <property type="entry name" value="PIN domain-like"/>
    <property type="match status" value="1"/>
</dbReference>
<dbReference type="InterPro" id="IPR006085">
    <property type="entry name" value="XPG_DNA_repair_N"/>
</dbReference>
<evidence type="ECO:0000256" key="17">
    <source>
        <dbReference type="SAM" id="MobiDB-lite"/>
    </source>
</evidence>
<evidence type="ECO:0000256" key="6">
    <source>
        <dbReference type="ARBA" id="ARBA00022763"/>
    </source>
</evidence>
<dbReference type="GO" id="GO:0005634">
    <property type="term" value="C:nucleus"/>
    <property type="evidence" value="ECO:0007669"/>
    <property type="project" value="UniProtKB-SubCell"/>
</dbReference>
<dbReference type="AlphaFoldDB" id="A0A0L0CPQ2"/>
<feature type="compositionally biased region" description="Low complexity" evidence="17">
    <location>
        <begin position="103"/>
        <end position="114"/>
    </location>
</feature>
<proteinExistence type="inferred from homology"/>
<dbReference type="CDD" id="cd09905">
    <property type="entry name" value="H3TH_GEN1"/>
    <property type="match status" value="1"/>
</dbReference>
<dbReference type="InterPro" id="IPR041012">
    <property type="entry name" value="GEN_chromo"/>
</dbReference>
<comment type="similarity">
    <text evidence="12">Belongs to the XPG/RAD2 endonuclease family. GEN subfamily.</text>
</comment>
<evidence type="ECO:0000256" key="2">
    <source>
        <dbReference type="ARBA" id="ARBA00004123"/>
    </source>
</evidence>
<dbReference type="Gene3D" id="1.10.150.20">
    <property type="entry name" value="5' to 3' exonuclease, C-terminal subdomain"/>
    <property type="match status" value="1"/>
</dbReference>
<keyword evidence="6" id="KW-0227">DNA damage</keyword>
<comment type="caution">
    <text evidence="20">The sequence shown here is derived from an EMBL/GenBank/DDBJ whole genome shotgun (WGS) entry which is preliminary data.</text>
</comment>
<evidence type="ECO:0000256" key="11">
    <source>
        <dbReference type="ARBA" id="ARBA00023242"/>
    </source>
</evidence>
<sequence>MGVKDLWSILTPHAERKPICELRGKTVAIDLAGWVCESLNVVDYFVHPRHHLKNLFFRTCYLIWEEVTPVFVLEGVAPKLKSQVIEKRNEIQFRGVKPKEAPSSQSQTDTQKSSNSEKGRTRFNHVLKQCENLLLAMGIQCVQGPGEAEAYCAFLNSKGLVDGVISQDSDCFAYGAIRVYRNFSVSSQGALAAQGGAVDIYDMRNICSKMDFGQNKVIAMALLCGCDYCPDGIGGVGRDGVLKLFNKYKNDEILKRIRSWRLEDDKYTALEMRIDDKTICSNCGHLGRTQSHTKNGCGVCRTHRGCDESLWKEERLSIKAELAMRKKALADPKFPSEEIIDEFLKQPTDVPKLQLHWRQPNMVKFIRQVGHLLQWPEIYCFQKFFPILTRWQVLNAQRLKEFPTAVMYVTPKEIIKKRVVKGIASLELLWQDERGIFNGLIPDNQLQEFLADNPKGLQDLWSTVEPFDKLEIAYPLLVEAFLKSKEKPKKVTKKFAKTKVKLNEVQPLGSLENLNDLIEATNDIAKTLKPKRQTNRTKKVNSKQGLQMINRFFKQKIDDDLEEGKQKTPVKSGYKSVQQCSTPITTNIPSDLESDIDDDAFNISDIVNCIVGKTNKSFTMTSHKGKQLRYEEMPQDLSILLDENKPISTETEGCLDDLDLLREKRLLSNSFRKSTNNNEKRMSLDDSFDVLVKMGNSKHLNLNDRKTEINRRVSTIVDRFKQKQRISLNVTNNPVEEQFVDDDKNVSYFFNNSIQQENCDVFERLMETSLAKKSNICDDDDFVILSD</sequence>
<gene>
    <name evidence="20" type="ORF">FF38_05915</name>
</gene>
<keyword evidence="3" id="KW-0540">Nuclease</keyword>
<evidence type="ECO:0000256" key="12">
    <source>
        <dbReference type="ARBA" id="ARBA00038112"/>
    </source>
</evidence>
<dbReference type="PANTHER" id="PTHR11081:SF70">
    <property type="entry name" value="FLAP ENDONUCLEASE GEN HOMOLOG 1"/>
    <property type="match status" value="1"/>
</dbReference>
<dbReference type="SUPFAM" id="SSF47807">
    <property type="entry name" value="5' to 3' exonuclease, C-terminal subdomain"/>
    <property type="match status" value="1"/>
</dbReference>
<dbReference type="Pfam" id="PF00752">
    <property type="entry name" value="XPG_N"/>
    <property type="match status" value="1"/>
</dbReference>
<evidence type="ECO:0000256" key="1">
    <source>
        <dbReference type="ARBA" id="ARBA00001946"/>
    </source>
</evidence>
<dbReference type="GO" id="GO:0004527">
    <property type="term" value="F:exonuclease activity"/>
    <property type="evidence" value="ECO:0007669"/>
    <property type="project" value="UniProtKB-KW"/>
</dbReference>
<dbReference type="CDD" id="cd09869">
    <property type="entry name" value="PIN_GEN1"/>
    <property type="match status" value="1"/>
</dbReference>
<keyword evidence="4" id="KW-0479">Metal-binding</keyword>
<keyword evidence="9" id="KW-0460">Magnesium</keyword>
<organism evidence="20 21">
    <name type="scientific">Lucilia cuprina</name>
    <name type="common">Green bottle fly</name>
    <name type="synonym">Australian sheep blowfly</name>
    <dbReference type="NCBI Taxonomy" id="7375"/>
    <lineage>
        <taxon>Eukaryota</taxon>
        <taxon>Metazoa</taxon>
        <taxon>Ecdysozoa</taxon>
        <taxon>Arthropoda</taxon>
        <taxon>Hexapoda</taxon>
        <taxon>Insecta</taxon>
        <taxon>Pterygota</taxon>
        <taxon>Neoptera</taxon>
        <taxon>Endopterygota</taxon>
        <taxon>Diptera</taxon>
        <taxon>Brachycera</taxon>
        <taxon>Muscomorpha</taxon>
        <taxon>Oestroidea</taxon>
        <taxon>Calliphoridae</taxon>
        <taxon>Luciliinae</taxon>
        <taxon>Lucilia</taxon>
    </lineage>
</organism>
<protein>
    <recommendedName>
        <fullName evidence="14">Flap endonuclease GEN</fullName>
    </recommendedName>
    <alternativeName>
        <fullName evidence="16">Flap structure-specific endonuclease GEN</fullName>
    </alternativeName>
    <alternativeName>
        <fullName evidence="15">Xpg-like endonuclease</fullName>
    </alternativeName>
</protein>
<keyword evidence="21" id="KW-1185">Reference proteome</keyword>
<feature type="domain" description="XPG-I" evidence="18">
    <location>
        <begin position="135"/>
        <end position="212"/>
    </location>
</feature>
<evidence type="ECO:0000256" key="16">
    <source>
        <dbReference type="ARBA" id="ARBA00080957"/>
    </source>
</evidence>
<comment type="cofactor">
    <cofactor evidence="1">
        <name>Mg(2+)</name>
        <dbReference type="ChEBI" id="CHEBI:18420"/>
    </cofactor>
</comment>
<dbReference type="STRING" id="7375.A0A0L0CPQ2"/>
<evidence type="ECO:0000256" key="3">
    <source>
        <dbReference type="ARBA" id="ARBA00022722"/>
    </source>
</evidence>
<keyword evidence="11" id="KW-0539">Nucleus</keyword>